<organism evidence="3 4">
    <name type="scientific">[Candida] subhashii</name>
    <dbReference type="NCBI Taxonomy" id="561895"/>
    <lineage>
        <taxon>Eukaryota</taxon>
        <taxon>Fungi</taxon>
        <taxon>Dikarya</taxon>
        <taxon>Ascomycota</taxon>
        <taxon>Saccharomycotina</taxon>
        <taxon>Pichiomycetes</taxon>
        <taxon>Debaryomycetaceae</taxon>
        <taxon>Spathaspora</taxon>
    </lineage>
</organism>
<dbReference type="GeneID" id="73468124"/>
<protein>
    <submittedName>
        <fullName evidence="3">ZCF27</fullName>
    </submittedName>
</protein>
<dbReference type="OrthoDB" id="4356994at2759"/>
<keyword evidence="4" id="KW-1185">Reference proteome</keyword>
<dbReference type="CDD" id="cd00067">
    <property type="entry name" value="GAL4"/>
    <property type="match status" value="1"/>
</dbReference>
<evidence type="ECO:0000256" key="1">
    <source>
        <dbReference type="SAM" id="MobiDB-lite"/>
    </source>
</evidence>
<dbReference type="Proteomes" id="UP000694255">
    <property type="component" value="Unassembled WGS sequence"/>
</dbReference>
<feature type="domain" description="Zn(2)-C6 fungal-type" evidence="2">
    <location>
        <begin position="225"/>
        <end position="256"/>
    </location>
</feature>
<name>A0A8J5USI0_9ASCO</name>
<feature type="compositionally biased region" description="Polar residues" evidence="1">
    <location>
        <begin position="138"/>
        <end position="150"/>
    </location>
</feature>
<sequence length="1083" mass="123820">MSNSIKTETDGKPSNSNMNQQQQQQNNQRIPMQNQQPNHLQHLTPQGPLHRPVPPPQPQPMQFQHGGYYPVPNMAFPQGLPPPNAVHYYESGPPPGFYPSQTPPNSGVLPPRTGPISATAPANHITTQHTPTQLPPTSLNTNGQVSSMHRPQQFAHSHFISPPQSSQQQQPVPPPPPTIQVSNSQSSSHAYTPSNASESSRKRSHSGPPPSRATTTYPRKRALTACDMCRLKKIKCDNVRPRCGSCVKNGNSNCHYRTDDQQKDYSSYDPASLNILTKLDVILKDIKSIKAHAGLDNEPKPRFQFDKCIWDMSVTSIFKWRSFLKELDDSPKDIERIQHKLLDDYDKHKYPAGWNESLHDRFVNINSLERFLSNCFSDVINSFFVNCYSKIPVIDTFEFFDILERYQYFQSKLPNCSFLKLLEIVKDETQATLPPEIVKIYEENKIQIDYNSIRQFYRMIRAIPLILVVCAIGVISTPVELENLSNYANSKEEANSLKIGCIDSSTAFEGVPKSFPRERVQIASKLVSYTELLTIAFPFLLQPNTLLTVQYYLLLSQYSLYIMSPLLAYRQITTASQHMMYFLKKTNDEELSQTKRESIDRLFWSCLKLECELSVELSPFVPLSGITQTEQPSSFPKIPDPLSEELRTQYKDIVVRLAQKYDDEYTWYYFLTEIAVRKVDNKMFDEIYSLENSLKHVWDSDEFSQESAWMLFIKYLNQYNGIINSLSPEIRNFILQETEVEQIFKSMKKKFEKRTSASTVMSESEDFSSLDDFIIDDDILLRTQSECIMFIKTRVLTSKLLLFRPLVYLFLEDRIPLTELIDAAISVIPQTQSNFQVGSFSSFDTPGASSTSALSDNLGEVDFEIGFFNLIQAPQFYQKQYPDEDFSDEIEYITKEKPSEDNTPLGPGTAPSPGDEEDQTEPTFRIKNMTSAKARILRIFVQNLISLPKLNLPRLGAHRHPGSWYYLRNLFIANIFQFLIYKKLQEMLAKAENDPQIKLYLSKRQQQETSAKDLSPGSANSSGNSSNSNLSPQDIFGMLNGIVSKESLVAGFEHSVILFGYWKDEIPDCEIYQNYIKRVLKLL</sequence>
<dbReference type="PANTHER" id="PTHR47785">
    <property type="entry name" value="ZN(II)2CYS6 TRANSCRIPTION FACTOR (EUROFUNG)-RELATED-RELATED"/>
    <property type="match status" value="1"/>
</dbReference>
<dbReference type="Pfam" id="PF00172">
    <property type="entry name" value="Zn_clus"/>
    <property type="match status" value="1"/>
</dbReference>
<evidence type="ECO:0000259" key="2">
    <source>
        <dbReference type="PROSITE" id="PS50048"/>
    </source>
</evidence>
<feature type="compositionally biased region" description="Polar residues" evidence="1">
    <location>
        <begin position="179"/>
        <end position="198"/>
    </location>
</feature>
<comment type="caution">
    <text evidence="3">The sequence shown here is derived from an EMBL/GenBank/DDBJ whole genome shotgun (WGS) entry which is preliminary data.</text>
</comment>
<dbReference type="AlphaFoldDB" id="A0A8J5USI0"/>
<dbReference type="GO" id="GO:0008270">
    <property type="term" value="F:zinc ion binding"/>
    <property type="evidence" value="ECO:0007669"/>
    <property type="project" value="InterPro"/>
</dbReference>
<feature type="compositionally biased region" description="Low complexity" evidence="1">
    <location>
        <begin position="126"/>
        <end position="137"/>
    </location>
</feature>
<dbReference type="PANTHER" id="PTHR47785:SF5">
    <property type="entry name" value="ZN(II)2CYS6 TRANSCRIPTION FACTOR (EUROFUNG)"/>
    <property type="match status" value="1"/>
</dbReference>
<dbReference type="CDD" id="cd12148">
    <property type="entry name" value="fungal_TF_MHR"/>
    <property type="match status" value="1"/>
</dbReference>
<reference evidence="3 4" key="1">
    <citation type="journal article" date="2021" name="DNA Res.">
        <title>Genome analysis of Candida subhashii reveals its hybrid nature and dual mitochondrial genome conformations.</title>
        <authorList>
            <person name="Mixao V."/>
            <person name="Hegedusova E."/>
            <person name="Saus E."/>
            <person name="Pryszcz L.P."/>
            <person name="Cillingova A."/>
            <person name="Nosek J."/>
            <person name="Gabaldon T."/>
        </authorList>
    </citation>
    <scope>NUCLEOTIDE SEQUENCE [LARGE SCALE GENOMIC DNA]</scope>
    <source>
        <strain evidence="3 4">CBS 10753</strain>
    </source>
</reference>
<dbReference type="SMART" id="SM00066">
    <property type="entry name" value="GAL4"/>
    <property type="match status" value="1"/>
</dbReference>
<dbReference type="InterPro" id="IPR053181">
    <property type="entry name" value="EcdB-like_regulator"/>
</dbReference>
<feature type="region of interest" description="Disordered" evidence="1">
    <location>
        <begin position="1"/>
        <end position="218"/>
    </location>
</feature>
<feature type="region of interest" description="Disordered" evidence="1">
    <location>
        <begin position="896"/>
        <end position="922"/>
    </location>
</feature>
<feature type="compositionally biased region" description="Low complexity" evidence="1">
    <location>
        <begin position="161"/>
        <end position="170"/>
    </location>
</feature>
<evidence type="ECO:0000313" key="3">
    <source>
        <dbReference type="EMBL" id="KAG7665267.1"/>
    </source>
</evidence>
<dbReference type="EMBL" id="JAGSYN010000051">
    <property type="protein sequence ID" value="KAG7665267.1"/>
    <property type="molecule type" value="Genomic_DNA"/>
</dbReference>
<dbReference type="PROSITE" id="PS00463">
    <property type="entry name" value="ZN2_CY6_FUNGAL_1"/>
    <property type="match status" value="1"/>
</dbReference>
<dbReference type="RefSeq" id="XP_049265499.1">
    <property type="nucleotide sequence ID" value="XM_049404965.1"/>
</dbReference>
<proteinExistence type="predicted"/>
<dbReference type="GO" id="GO:0000981">
    <property type="term" value="F:DNA-binding transcription factor activity, RNA polymerase II-specific"/>
    <property type="evidence" value="ECO:0007669"/>
    <property type="project" value="InterPro"/>
</dbReference>
<dbReference type="PROSITE" id="PS50048">
    <property type="entry name" value="ZN2_CY6_FUNGAL_2"/>
    <property type="match status" value="1"/>
</dbReference>
<feature type="compositionally biased region" description="Low complexity" evidence="1">
    <location>
        <begin position="14"/>
        <end position="38"/>
    </location>
</feature>
<accession>A0A8J5USI0</accession>
<gene>
    <name evidence="3" type="ORF">J8A68_001323</name>
</gene>
<evidence type="ECO:0000313" key="4">
    <source>
        <dbReference type="Proteomes" id="UP000694255"/>
    </source>
</evidence>
<dbReference type="InterPro" id="IPR001138">
    <property type="entry name" value="Zn2Cys6_DnaBD"/>
</dbReference>